<name>A0A081PC60_9SPHI</name>
<dbReference type="Pfam" id="PF00145">
    <property type="entry name" value="DNA_methylase"/>
    <property type="match status" value="1"/>
</dbReference>
<dbReference type="REBASE" id="96631">
    <property type="entry name" value="M.San4BYORF1220P"/>
</dbReference>
<evidence type="ECO:0000256" key="1">
    <source>
        <dbReference type="ARBA" id="ARBA00022603"/>
    </source>
</evidence>
<evidence type="ECO:0000256" key="3">
    <source>
        <dbReference type="ARBA" id="ARBA00022691"/>
    </source>
</evidence>
<dbReference type="InterPro" id="IPR050390">
    <property type="entry name" value="C5-Methyltransferase"/>
</dbReference>
<protein>
    <recommendedName>
        <fullName evidence="8">Cytosine-specific methyltransferase</fullName>
        <ecNumber evidence="8">2.1.1.37</ecNumber>
    </recommendedName>
</protein>
<dbReference type="Gene3D" id="3.90.120.10">
    <property type="entry name" value="DNA Methylase, subunit A, domain 2"/>
    <property type="match status" value="1"/>
</dbReference>
<dbReference type="PROSITE" id="PS51679">
    <property type="entry name" value="SAM_MT_C5"/>
    <property type="match status" value="1"/>
</dbReference>
<dbReference type="SUPFAM" id="SSF53335">
    <property type="entry name" value="S-adenosyl-L-methionine-dependent methyltransferases"/>
    <property type="match status" value="1"/>
</dbReference>
<evidence type="ECO:0000313" key="10">
    <source>
        <dbReference type="Proteomes" id="UP000028007"/>
    </source>
</evidence>
<dbReference type="InterPro" id="IPR018117">
    <property type="entry name" value="C5_DNA_meth_AS"/>
</dbReference>
<evidence type="ECO:0000256" key="2">
    <source>
        <dbReference type="ARBA" id="ARBA00022679"/>
    </source>
</evidence>
<dbReference type="PRINTS" id="PR00105">
    <property type="entry name" value="C5METTRFRASE"/>
</dbReference>
<feature type="active site" evidence="6">
    <location>
        <position position="87"/>
    </location>
</feature>
<dbReference type="GO" id="GO:0003677">
    <property type="term" value="F:DNA binding"/>
    <property type="evidence" value="ECO:0007669"/>
    <property type="project" value="TreeGrafter"/>
</dbReference>
<dbReference type="Gene3D" id="3.40.50.150">
    <property type="entry name" value="Vaccinia Virus protein VP39"/>
    <property type="match status" value="1"/>
</dbReference>
<gene>
    <name evidence="9" type="ORF">N180_01220</name>
</gene>
<dbReference type="PANTHER" id="PTHR10629">
    <property type="entry name" value="CYTOSINE-SPECIFIC METHYLTRANSFERASE"/>
    <property type="match status" value="1"/>
</dbReference>
<evidence type="ECO:0000256" key="5">
    <source>
        <dbReference type="ARBA" id="ARBA00047422"/>
    </source>
</evidence>
<dbReference type="EC" id="2.1.1.37" evidence="8"/>
<dbReference type="Proteomes" id="UP000028007">
    <property type="component" value="Unassembled WGS sequence"/>
</dbReference>
<dbReference type="PANTHER" id="PTHR10629:SF52">
    <property type="entry name" value="DNA (CYTOSINE-5)-METHYLTRANSFERASE 1"/>
    <property type="match status" value="1"/>
</dbReference>
<dbReference type="PROSITE" id="PS00094">
    <property type="entry name" value="C5_MTASE_1"/>
    <property type="match status" value="1"/>
</dbReference>
<keyword evidence="10" id="KW-1185">Reference proteome</keyword>
<keyword evidence="1 6" id="KW-0489">Methyltransferase</keyword>
<evidence type="ECO:0000256" key="6">
    <source>
        <dbReference type="PROSITE-ProRule" id="PRU01016"/>
    </source>
</evidence>
<evidence type="ECO:0000256" key="7">
    <source>
        <dbReference type="RuleBase" id="RU000416"/>
    </source>
</evidence>
<dbReference type="InterPro" id="IPR001525">
    <property type="entry name" value="C5_MeTfrase"/>
</dbReference>
<dbReference type="AlphaFoldDB" id="A0A081PC60"/>
<dbReference type="GO" id="GO:0003886">
    <property type="term" value="F:DNA (cytosine-5-)-methyltransferase activity"/>
    <property type="evidence" value="ECO:0007669"/>
    <property type="project" value="UniProtKB-EC"/>
</dbReference>
<dbReference type="RefSeq" id="WP_201771438.1">
    <property type="nucleotide sequence ID" value="NZ_JNFF01000117.1"/>
</dbReference>
<evidence type="ECO:0000256" key="8">
    <source>
        <dbReference type="RuleBase" id="RU000417"/>
    </source>
</evidence>
<reference evidence="9 10" key="1">
    <citation type="journal article" date="1992" name="Int. J. Syst. Bacteriol.">
        <title>Sphingobacterium antarcticus sp. nov. a Psychrotrophic Bacterium from the Soils of Schirmacher Oasis, Antarctica.</title>
        <authorList>
            <person name="Shivaji S."/>
            <person name="Ray M.K."/>
            <person name="Rao N.S."/>
            <person name="Saiserr L."/>
            <person name="Jagannadham M.V."/>
            <person name="Kumar G.S."/>
            <person name="Reddy G."/>
            <person name="Bhargava P.M."/>
        </authorList>
    </citation>
    <scope>NUCLEOTIDE SEQUENCE [LARGE SCALE GENOMIC DNA]</scope>
    <source>
        <strain evidence="9 10">4BY</strain>
    </source>
</reference>
<keyword evidence="4" id="KW-0680">Restriction system</keyword>
<dbReference type="NCBIfam" id="TIGR00675">
    <property type="entry name" value="dcm"/>
    <property type="match status" value="1"/>
</dbReference>
<comment type="caution">
    <text evidence="9">The sequence shown here is derived from an EMBL/GenBank/DDBJ whole genome shotgun (WGS) entry which is preliminary data.</text>
</comment>
<evidence type="ECO:0000313" key="9">
    <source>
        <dbReference type="EMBL" id="KEQ28283.1"/>
    </source>
</evidence>
<dbReference type="eggNOG" id="COG0270">
    <property type="taxonomic scope" value="Bacteria"/>
</dbReference>
<keyword evidence="3 6" id="KW-0949">S-adenosyl-L-methionine</keyword>
<keyword evidence="2 6" id="KW-0808">Transferase</keyword>
<organism evidence="9 10">
    <name type="scientific">Pedobacter antarcticus 4BY</name>
    <dbReference type="NCBI Taxonomy" id="1358423"/>
    <lineage>
        <taxon>Bacteria</taxon>
        <taxon>Pseudomonadati</taxon>
        <taxon>Bacteroidota</taxon>
        <taxon>Sphingobacteriia</taxon>
        <taxon>Sphingobacteriales</taxon>
        <taxon>Sphingobacteriaceae</taxon>
        <taxon>Pedobacter</taxon>
    </lineage>
</organism>
<dbReference type="PROSITE" id="PS00095">
    <property type="entry name" value="C5_MTASE_2"/>
    <property type="match status" value="1"/>
</dbReference>
<dbReference type="GO" id="GO:0044027">
    <property type="term" value="P:negative regulation of gene expression via chromosomal CpG island methylation"/>
    <property type="evidence" value="ECO:0007669"/>
    <property type="project" value="TreeGrafter"/>
</dbReference>
<accession>A0A081PC60</accession>
<sequence length="357" mass="40572">MDKEIKDQLDCSVIDLFCGIGGLSHGFKKENFSVTAGYDIDETCRYAFEANNQAKFHSTDVSELTGEDLMKHYKKAKIKILVGCAPCQPFSSYSFKNKEDYNAKWGLLYQFSRLIKETQPEIVSMENVAQLINFKKAPVFEDFINDLKDQGYYISFEVVNCPDYGIPQNRKRLVLLASKLGEIKLIPKTHDSKNYVTVKDIIGHLPAINDGEHYKDDHLHFSRKLSSLNKKRIKATPYGGGWKNWPKDLWLDCHKKDSGKTYASVYGRMRWEEPAPTVTTHCIGYGNGRFGHPEQDRAISLREAALFQTFPIDYKFFDPSKELSTVTVARQLGNAVPVALGQVIAKSIKQHLNSINI</sequence>
<evidence type="ECO:0000256" key="4">
    <source>
        <dbReference type="ARBA" id="ARBA00022747"/>
    </source>
</evidence>
<comment type="similarity">
    <text evidence="6 7">Belongs to the class I-like SAM-binding methyltransferase superfamily. C5-methyltransferase family.</text>
</comment>
<proteinExistence type="inferred from homology"/>
<dbReference type="InterPro" id="IPR031303">
    <property type="entry name" value="C5_meth_CS"/>
</dbReference>
<comment type="catalytic activity">
    <reaction evidence="5 8">
        <text>a 2'-deoxycytidine in DNA + S-adenosyl-L-methionine = a 5-methyl-2'-deoxycytidine in DNA + S-adenosyl-L-homocysteine + H(+)</text>
        <dbReference type="Rhea" id="RHEA:13681"/>
        <dbReference type="Rhea" id="RHEA-COMP:11369"/>
        <dbReference type="Rhea" id="RHEA-COMP:11370"/>
        <dbReference type="ChEBI" id="CHEBI:15378"/>
        <dbReference type="ChEBI" id="CHEBI:57856"/>
        <dbReference type="ChEBI" id="CHEBI:59789"/>
        <dbReference type="ChEBI" id="CHEBI:85452"/>
        <dbReference type="ChEBI" id="CHEBI:85454"/>
        <dbReference type="EC" id="2.1.1.37"/>
    </reaction>
</comment>
<dbReference type="EMBL" id="JNFF01000117">
    <property type="protein sequence ID" value="KEQ28283.1"/>
    <property type="molecule type" value="Genomic_DNA"/>
</dbReference>
<dbReference type="GO" id="GO:0032259">
    <property type="term" value="P:methylation"/>
    <property type="evidence" value="ECO:0007669"/>
    <property type="project" value="UniProtKB-KW"/>
</dbReference>
<dbReference type="InterPro" id="IPR029063">
    <property type="entry name" value="SAM-dependent_MTases_sf"/>
</dbReference>
<dbReference type="GO" id="GO:0009307">
    <property type="term" value="P:DNA restriction-modification system"/>
    <property type="evidence" value="ECO:0007669"/>
    <property type="project" value="UniProtKB-KW"/>
</dbReference>